<gene>
    <name evidence="2" type="ORF">NSK11_contig00198-0013</name>
</gene>
<dbReference type="AlphaFoldDB" id="A0ABC9Z6E3"/>
<proteinExistence type="predicted"/>
<reference evidence="2 3" key="2">
    <citation type="journal article" date="2016" name="Genome Announc.">
        <title>Draft Genome Sequence of Erythromycin- and Oxytetracycline-Sensitive Nocardia seriolae Strain U-1 (NBRC 110359).</title>
        <authorList>
            <person name="Imajoh M."/>
            <person name="Sukeda M."/>
            <person name="Shimizu M."/>
            <person name="Yamane J."/>
            <person name="Ohnishi K."/>
            <person name="Oshima S."/>
        </authorList>
    </citation>
    <scope>NUCLEOTIDE SEQUENCE [LARGE SCALE GENOMIC DNA]</scope>
    <source>
        <strain evidence="2 3">U-1</strain>
    </source>
</reference>
<name>A0ABC9Z6E3_9NOCA</name>
<feature type="compositionally biased region" description="Polar residues" evidence="1">
    <location>
        <begin position="1"/>
        <end position="15"/>
    </location>
</feature>
<protein>
    <submittedName>
        <fullName evidence="2">Uncharacterized protein</fullName>
    </submittedName>
</protein>
<feature type="region of interest" description="Disordered" evidence="1">
    <location>
        <begin position="1"/>
        <end position="20"/>
    </location>
</feature>
<accession>A0ABC9Z6E3</accession>
<keyword evidence="3" id="KW-1185">Reference proteome</keyword>
<evidence type="ECO:0000313" key="3">
    <source>
        <dbReference type="Proteomes" id="UP000037179"/>
    </source>
</evidence>
<dbReference type="EMBL" id="BBYQ01000198">
    <property type="protein sequence ID" value="GAP32996.1"/>
    <property type="molecule type" value="Genomic_DNA"/>
</dbReference>
<reference evidence="3" key="1">
    <citation type="submission" date="2015-07" db="EMBL/GenBank/DDBJ databases">
        <title>Nocardia seriolae U-1 whole genome shotgun sequence.</title>
        <authorList>
            <person name="Imajoh M."/>
            <person name="Fukumoto Y."/>
            <person name="Sukeda M."/>
            <person name="Yamane J."/>
            <person name="Yamasaki K."/>
            <person name="Shimizu M."/>
            <person name="Ohnishi K."/>
            <person name="Oshima S."/>
        </authorList>
    </citation>
    <scope>NUCLEOTIDE SEQUENCE [LARGE SCALE GENOMIC DNA]</scope>
    <source>
        <strain evidence="3">U-1</strain>
    </source>
</reference>
<dbReference type="RefSeq" id="WP_062614398.1">
    <property type="nucleotide sequence ID" value="NZ_BBYQ01000198.1"/>
</dbReference>
<evidence type="ECO:0000256" key="1">
    <source>
        <dbReference type="SAM" id="MobiDB-lite"/>
    </source>
</evidence>
<evidence type="ECO:0000313" key="2">
    <source>
        <dbReference type="EMBL" id="GAP32996.1"/>
    </source>
</evidence>
<dbReference type="Proteomes" id="UP000037179">
    <property type="component" value="Unassembled WGS sequence"/>
</dbReference>
<sequence>MTSESMRNDSPTSTGEAANRANRARALAELVVMAEHGDFDHLLDKQNYRARPPCWKFFFFFGGGDRQRVVQRHQYRSADPGIGIVKQMPIDPSVGVAWDVPADAVGAPKAPRESTIAVTAAEPATLVIISSTPVS</sequence>
<organism evidence="2 3">
    <name type="scientific">Nocardia seriolae</name>
    <dbReference type="NCBI Taxonomy" id="37332"/>
    <lineage>
        <taxon>Bacteria</taxon>
        <taxon>Bacillati</taxon>
        <taxon>Actinomycetota</taxon>
        <taxon>Actinomycetes</taxon>
        <taxon>Mycobacteriales</taxon>
        <taxon>Nocardiaceae</taxon>
        <taxon>Nocardia</taxon>
    </lineage>
</organism>
<comment type="caution">
    <text evidence="2">The sequence shown here is derived from an EMBL/GenBank/DDBJ whole genome shotgun (WGS) entry which is preliminary data.</text>
</comment>